<comment type="catalytic activity">
    <reaction evidence="1">
        <text>Thiol-dependent hydrolysis of ester, thioester, amide, peptide and isopeptide bonds formed by the C-terminal Gly of ubiquitin (a 76-residue protein attached to proteins as an intracellular targeting signal).</text>
        <dbReference type="EC" id="3.4.19.12"/>
    </reaction>
</comment>
<feature type="domain" description="Ubiquitin carboxyl-terminal hydrolase C-terminal" evidence="8">
    <location>
        <begin position="4"/>
        <end position="44"/>
    </location>
</feature>
<dbReference type="Pfam" id="PF14533">
    <property type="entry name" value="USP7_C2"/>
    <property type="match status" value="2"/>
</dbReference>
<evidence type="ECO:0000259" key="8">
    <source>
        <dbReference type="Pfam" id="PF14533"/>
    </source>
</evidence>
<feature type="domain" description="Ubiquitin carboxyl-terminal hydrolase C-terminal" evidence="8">
    <location>
        <begin position="59"/>
        <end position="139"/>
    </location>
</feature>
<keyword evidence="4" id="KW-0645">Protease</keyword>
<keyword evidence="5" id="KW-0833">Ubl conjugation pathway</keyword>
<reference evidence="9" key="1">
    <citation type="submission" date="2020-11" db="EMBL/GenBank/DDBJ databases">
        <authorList>
            <person name="Tran Van P."/>
        </authorList>
    </citation>
    <scope>NUCLEOTIDE SEQUENCE</scope>
</reference>
<keyword evidence="6" id="KW-0378">Hydrolase</keyword>
<dbReference type="EC" id="3.4.19.12" evidence="3"/>
<proteinExistence type="inferred from homology"/>
<dbReference type="InterPro" id="IPR029346">
    <property type="entry name" value="USP_C"/>
</dbReference>
<keyword evidence="7" id="KW-0788">Thiol protease</keyword>
<evidence type="ECO:0000256" key="2">
    <source>
        <dbReference type="ARBA" id="ARBA00009085"/>
    </source>
</evidence>
<organism evidence="9">
    <name type="scientific">Timema shepardi</name>
    <name type="common">Walking stick</name>
    <dbReference type="NCBI Taxonomy" id="629360"/>
    <lineage>
        <taxon>Eukaryota</taxon>
        <taxon>Metazoa</taxon>
        <taxon>Ecdysozoa</taxon>
        <taxon>Arthropoda</taxon>
        <taxon>Hexapoda</taxon>
        <taxon>Insecta</taxon>
        <taxon>Pterygota</taxon>
        <taxon>Neoptera</taxon>
        <taxon>Polyneoptera</taxon>
        <taxon>Phasmatodea</taxon>
        <taxon>Timematodea</taxon>
        <taxon>Timematoidea</taxon>
        <taxon>Timematidae</taxon>
        <taxon>Timema</taxon>
    </lineage>
</organism>
<evidence type="ECO:0000256" key="4">
    <source>
        <dbReference type="ARBA" id="ARBA00022670"/>
    </source>
</evidence>
<evidence type="ECO:0000256" key="7">
    <source>
        <dbReference type="ARBA" id="ARBA00022807"/>
    </source>
</evidence>
<evidence type="ECO:0000256" key="1">
    <source>
        <dbReference type="ARBA" id="ARBA00000707"/>
    </source>
</evidence>
<accession>A0A7R9G064</accession>
<gene>
    <name evidence="9" type="ORF">TSIB3V08_LOCUS6155</name>
</gene>
<sequence length="155" mass="18059">MQSIEEVPKDELNLADDEMLIPVAHFYKDIFSTFGIPFFIKVKNASIPFQYTILLKQSILKLFEGEPFSKVKDRLLKKLGIQEKEFEKFKFALVILGRPQFINEDVESFMSLQDFKTHTSQGSTAPRPWLGLEHVNKAPKRSRFNFVEKAIKIYN</sequence>
<evidence type="ECO:0000256" key="3">
    <source>
        <dbReference type="ARBA" id="ARBA00012759"/>
    </source>
</evidence>
<evidence type="ECO:0000256" key="5">
    <source>
        <dbReference type="ARBA" id="ARBA00022786"/>
    </source>
</evidence>
<dbReference type="EMBL" id="OC002566">
    <property type="protein sequence ID" value="CAD7262036.1"/>
    <property type="molecule type" value="Genomic_DNA"/>
</dbReference>
<comment type="similarity">
    <text evidence="2">Belongs to the peptidase C19 family.</text>
</comment>
<name>A0A7R9G064_TIMSH</name>
<dbReference type="GO" id="GO:0006508">
    <property type="term" value="P:proteolysis"/>
    <property type="evidence" value="ECO:0007669"/>
    <property type="project" value="UniProtKB-KW"/>
</dbReference>
<evidence type="ECO:0000313" key="9">
    <source>
        <dbReference type="EMBL" id="CAD7262036.1"/>
    </source>
</evidence>
<evidence type="ECO:0000256" key="6">
    <source>
        <dbReference type="ARBA" id="ARBA00022801"/>
    </source>
</evidence>
<protein>
    <recommendedName>
        <fullName evidence="3">ubiquitinyl hydrolase 1</fullName>
        <ecNumber evidence="3">3.4.19.12</ecNumber>
    </recommendedName>
</protein>
<dbReference type="AlphaFoldDB" id="A0A7R9G064"/>
<dbReference type="GO" id="GO:0004843">
    <property type="term" value="F:cysteine-type deubiquitinase activity"/>
    <property type="evidence" value="ECO:0007669"/>
    <property type="project" value="UniProtKB-EC"/>
</dbReference>